<feature type="region of interest" description="Disordered" evidence="1">
    <location>
        <begin position="238"/>
        <end position="322"/>
    </location>
</feature>
<protein>
    <submittedName>
        <fullName evidence="3">Uncharacterized protein</fullName>
    </submittedName>
</protein>
<dbReference type="EMBL" id="PYGA01000012">
    <property type="protein sequence ID" value="PSK96275.1"/>
    <property type="molecule type" value="Genomic_DNA"/>
</dbReference>
<dbReference type="Proteomes" id="UP000240542">
    <property type="component" value="Unassembled WGS sequence"/>
</dbReference>
<keyword evidence="4" id="KW-1185">Reference proteome</keyword>
<comment type="caution">
    <text evidence="3">The sequence shown here is derived from an EMBL/GenBank/DDBJ whole genome shotgun (WGS) entry which is preliminary data.</text>
</comment>
<gene>
    <name evidence="3" type="ORF">CLV63_112158</name>
</gene>
<feature type="compositionally biased region" description="Basic and acidic residues" evidence="1">
    <location>
        <begin position="109"/>
        <end position="118"/>
    </location>
</feature>
<keyword evidence="2" id="KW-0472">Membrane</keyword>
<keyword evidence="2" id="KW-0812">Transmembrane</keyword>
<feature type="compositionally biased region" description="Basic and acidic residues" evidence="1">
    <location>
        <begin position="503"/>
        <end position="515"/>
    </location>
</feature>
<evidence type="ECO:0000313" key="4">
    <source>
        <dbReference type="Proteomes" id="UP000240542"/>
    </source>
</evidence>
<organism evidence="3 4">
    <name type="scientific">Murinocardiopsis flavida</name>
    <dbReference type="NCBI Taxonomy" id="645275"/>
    <lineage>
        <taxon>Bacteria</taxon>
        <taxon>Bacillati</taxon>
        <taxon>Actinomycetota</taxon>
        <taxon>Actinomycetes</taxon>
        <taxon>Streptosporangiales</taxon>
        <taxon>Nocardiopsidaceae</taxon>
        <taxon>Murinocardiopsis</taxon>
    </lineage>
</organism>
<feature type="region of interest" description="Disordered" evidence="1">
    <location>
        <begin position="496"/>
        <end position="515"/>
    </location>
</feature>
<feature type="region of interest" description="Disordered" evidence="1">
    <location>
        <begin position="55"/>
        <end position="118"/>
    </location>
</feature>
<sequence>MLKRIHDPERGAGAVEYASVIVLVAAILAGLIMAGVPASVTPAVDDALCALTGGPECDEPDPGAPQQANEAGAHPAKAPVDDDWQVPLDELPSAKSGAGKDGGDGGDSGEDKGMWRPPEDEEWFEFDDRGDYNWDCGKVFDVACKIGGGFSAGGRDIFDGAASAACLVHICSHSGFKDTWGGATQIFKQSPITTGKQMWKGLTDPLKEDWRKGGPGKAISHGVPAAVGGLLKPFKLLKDGDGDSDKKEPDNKKGGDKPAERPGKRAKKLLDKARRSAERGDTEAADRAVKDAQDTIDKERKRARAEGCPVSAPGGGVRSGTPMVSAPVGALLLADGCDEGEQLARDIGVSGDREIDRILKEEKKRSDFYGTRKGKAAAKQVKELDKIVDETQALADSGDVKAARKRVDQAEALVKDLQRRARKEKDPERKRLLEDAVRTGEARLQRTQDFARTAAVVDRFDGIYASDPRVQAGDQRGKQILKDVWDMYTPVIDYEGTGPPRLDTAKRGADGETGRPVLHIDRSRYNSETEISGAVAQALLLERHGYHQKSSTGLRNIADIRNDGHNESDRRRYVERSIEVNTDAYRASVHMLARDGIEPANVGDPVLRGVYENAIEYADDMADEPDRTREDLIVEGVRDSMYQRNDGLGGKTPADSFIEEYDEAMRDRKGD</sequence>
<reference evidence="3 4" key="1">
    <citation type="submission" date="2018-03" db="EMBL/GenBank/DDBJ databases">
        <title>Genomic Encyclopedia of Archaeal and Bacterial Type Strains, Phase II (KMG-II): from individual species to whole genera.</title>
        <authorList>
            <person name="Goeker M."/>
        </authorList>
    </citation>
    <scope>NUCLEOTIDE SEQUENCE [LARGE SCALE GENOMIC DNA]</scope>
    <source>
        <strain evidence="3 4">DSM 45312</strain>
    </source>
</reference>
<dbReference type="AlphaFoldDB" id="A0A2P8DGD0"/>
<accession>A0A2P8DGD0</accession>
<evidence type="ECO:0000256" key="1">
    <source>
        <dbReference type="SAM" id="MobiDB-lite"/>
    </source>
</evidence>
<feature type="region of interest" description="Disordered" evidence="1">
    <location>
        <begin position="644"/>
        <end position="671"/>
    </location>
</feature>
<evidence type="ECO:0000256" key="2">
    <source>
        <dbReference type="SAM" id="Phobius"/>
    </source>
</evidence>
<dbReference type="OrthoDB" id="4571262at2"/>
<name>A0A2P8DGD0_9ACTN</name>
<dbReference type="RefSeq" id="WP_106584231.1">
    <property type="nucleotide sequence ID" value="NZ_PYGA01000012.1"/>
</dbReference>
<evidence type="ECO:0000313" key="3">
    <source>
        <dbReference type="EMBL" id="PSK96275.1"/>
    </source>
</evidence>
<feature type="transmembrane region" description="Helical" evidence="2">
    <location>
        <begin position="12"/>
        <end position="36"/>
    </location>
</feature>
<proteinExistence type="predicted"/>
<keyword evidence="2" id="KW-1133">Transmembrane helix</keyword>
<feature type="compositionally biased region" description="Basic and acidic residues" evidence="1">
    <location>
        <begin position="238"/>
        <end position="300"/>
    </location>
</feature>